<reference evidence="2 3" key="1">
    <citation type="submission" date="2024-04" db="EMBL/GenBank/DDBJ databases">
        <authorList>
            <person name="Rising A."/>
            <person name="Reimegard J."/>
            <person name="Sonavane S."/>
            <person name="Akerstrom W."/>
            <person name="Nylinder S."/>
            <person name="Hedman E."/>
            <person name="Kallberg Y."/>
        </authorList>
    </citation>
    <scope>NUCLEOTIDE SEQUENCE [LARGE SCALE GENOMIC DNA]</scope>
</reference>
<comment type="caution">
    <text evidence="2">The sequence shown here is derived from an EMBL/GenBank/DDBJ whole genome shotgun (WGS) entry which is preliminary data.</text>
</comment>
<dbReference type="EMBL" id="CAXIEN010000214">
    <property type="protein sequence ID" value="CAL1287161.1"/>
    <property type="molecule type" value="Genomic_DNA"/>
</dbReference>
<gene>
    <name evidence="2" type="ORF">LARSCL_LOCUS14666</name>
</gene>
<sequence length="358" mass="40332">ERSDFHPKEDSCNIQNKSPIHKKTKQNNKEITALEISKKLKSSNKLNPSNPKKQQDSRVMEKKNLNSFRKSRKKFLLNSFQDAHILPESKKFEKCVSPMNMDKKCYLTPQEAVDNELFSTMSDSLNDSSSNTCIYWPTSTDEENLGFKESTNPKELHTKSKGICAGFKKSTKQIKIADNSISEFACMNSDQGEYNLNDNIRVSSINEKCKKQALNSFEENENSCIILEHAETGGKTNIGARNVITETDHTQNISQKSCMWSSKKSKGKREIVSLCKRSLKKVKLEPVLKSKSQGLPRKSSTSTPVSNLNLSIFHNVDEFLAALGEKSVTEKKRKSAKFVMNCILEMGIEGFLKSLPAA</sequence>
<keyword evidence="3" id="KW-1185">Reference proteome</keyword>
<accession>A0AAV2AT46</accession>
<feature type="compositionally biased region" description="Basic and acidic residues" evidence="1">
    <location>
        <begin position="1"/>
        <end position="11"/>
    </location>
</feature>
<proteinExistence type="predicted"/>
<evidence type="ECO:0000313" key="2">
    <source>
        <dbReference type="EMBL" id="CAL1287161.1"/>
    </source>
</evidence>
<organism evidence="2 3">
    <name type="scientific">Larinioides sclopetarius</name>
    <dbReference type="NCBI Taxonomy" id="280406"/>
    <lineage>
        <taxon>Eukaryota</taxon>
        <taxon>Metazoa</taxon>
        <taxon>Ecdysozoa</taxon>
        <taxon>Arthropoda</taxon>
        <taxon>Chelicerata</taxon>
        <taxon>Arachnida</taxon>
        <taxon>Araneae</taxon>
        <taxon>Araneomorphae</taxon>
        <taxon>Entelegynae</taxon>
        <taxon>Araneoidea</taxon>
        <taxon>Araneidae</taxon>
        <taxon>Larinioides</taxon>
    </lineage>
</organism>
<feature type="non-terminal residue" evidence="2">
    <location>
        <position position="1"/>
    </location>
</feature>
<evidence type="ECO:0000256" key="1">
    <source>
        <dbReference type="SAM" id="MobiDB-lite"/>
    </source>
</evidence>
<name>A0AAV2AT46_9ARAC</name>
<evidence type="ECO:0000313" key="3">
    <source>
        <dbReference type="Proteomes" id="UP001497382"/>
    </source>
</evidence>
<dbReference type="Proteomes" id="UP001497382">
    <property type="component" value="Unassembled WGS sequence"/>
</dbReference>
<dbReference type="AlphaFoldDB" id="A0AAV2AT46"/>
<feature type="region of interest" description="Disordered" evidence="1">
    <location>
        <begin position="1"/>
        <end position="61"/>
    </location>
</feature>
<protein>
    <submittedName>
        <fullName evidence="2">Uncharacterized protein</fullName>
    </submittedName>
</protein>
<feature type="compositionally biased region" description="Low complexity" evidence="1">
    <location>
        <begin position="43"/>
        <end position="52"/>
    </location>
</feature>